<name>C5CWJ5_VARPS</name>
<dbReference type="InterPro" id="IPR029058">
    <property type="entry name" value="AB_hydrolase_fold"/>
</dbReference>
<evidence type="ECO:0000256" key="6">
    <source>
        <dbReference type="ARBA" id="ARBA00022837"/>
    </source>
</evidence>
<dbReference type="Pfam" id="PF07519">
    <property type="entry name" value="Tannase"/>
    <property type="match status" value="1"/>
</dbReference>
<keyword evidence="7" id="KW-1015">Disulfide bond</keyword>
<keyword evidence="4" id="KW-0732">Signal</keyword>
<evidence type="ECO:0000256" key="2">
    <source>
        <dbReference type="ARBA" id="ARBA00022487"/>
    </source>
</evidence>
<dbReference type="GO" id="GO:0046872">
    <property type="term" value="F:metal ion binding"/>
    <property type="evidence" value="ECO:0007669"/>
    <property type="project" value="UniProtKB-KW"/>
</dbReference>
<evidence type="ECO:0000256" key="3">
    <source>
        <dbReference type="ARBA" id="ARBA00022723"/>
    </source>
</evidence>
<reference evidence="8" key="1">
    <citation type="submission" date="2009-06" db="EMBL/GenBank/DDBJ databases">
        <title>Complete sequence of chromosome 1 of Variovorax paradoxus S110.</title>
        <authorList>
            <consortium name="US DOE Joint Genome Institute"/>
            <person name="Lucas S."/>
            <person name="Copeland A."/>
            <person name="Lapidus A."/>
            <person name="Glavina del Rio T."/>
            <person name="Tice H."/>
            <person name="Bruce D."/>
            <person name="Goodwin L."/>
            <person name="Pitluck S."/>
            <person name="Chertkov O."/>
            <person name="Brettin T."/>
            <person name="Detter J.C."/>
            <person name="Han C."/>
            <person name="Larimer F."/>
            <person name="Land M."/>
            <person name="Hauser L."/>
            <person name="Kyrpides N."/>
            <person name="Ovchinnikova G."/>
            <person name="Orwin P."/>
            <person name="Leadbetter J.R."/>
            <person name="Spain J.C."/>
            <person name="Han J.I."/>
        </authorList>
    </citation>
    <scope>NUCLEOTIDE SEQUENCE</scope>
    <source>
        <strain evidence="8">S110</strain>
    </source>
</reference>
<evidence type="ECO:0000256" key="5">
    <source>
        <dbReference type="ARBA" id="ARBA00022801"/>
    </source>
</evidence>
<sequence length="235" mass="25297">MACPAGTDSNSCLTPGQVTSMQRYFARVTRPDGRQMYAAFPHGSEGGSPWLGATAPNGNWAGFWPNVVYENPSYSIVANLNVDTDVDYNFASNKLSAHFDAVSTDLTRFKDRGGKLIIWHGYNDPAVSAYHTQDYVEAVNARYGASRATGFLRTFFAPGVNHCGGGEGPQPDPFDLLDKMVEWVESGMAPTSVLASHRTGAVVNRTMPLCPYPQLAKYKGAGDVKDAASFACVAP</sequence>
<protein>
    <submittedName>
        <fullName evidence="8">Putative chlorogenate esterase</fullName>
    </submittedName>
</protein>
<comment type="similarity">
    <text evidence="1">Belongs to the tannase family.</text>
</comment>
<evidence type="ECO:0000313" key="8">
    <source>
        <dbReference type="EMBL" id="ACS18750.1"/>
    </source>
</evidence>
<dbReference type="eggNOG" id="COG0627">
    <property type="taxonomic scope" value="Bacteria"/>
</dbReference>
<evidence type="ECO:0000256" key="1">
    <source>
        <dbReference type="ARBA" id="ARBA00006249"/>
    </source>
</evidence>
<proteinExistence type="inferred from homology"/>
<evidence type="ECO:0000256" key="4">
    <source>
        <dbReference type="ARBA" id="ARBA00022729"/>
    </source>
</evidence>
<dbReference type="STRING" id="543728.Vapar_2115"/>
<gene>
    <name evidence="8" type="ordered locus">Vapar_2115</name>
</gene>
<keyword evidence="3" id="KW-0479">Metal-binding</keyword>
<keyword evidence="6" id="KW-0106">Calcium</keyword>
<evidence type="ECO:0000256" key="7">
    <source>
        <dbReference type="ARBA" id="ARBA00023157"/>
    </source>
</evidence>
<dbReference type="PANTHER" id="PTHR33938:SF15">
    <property type="entry name" value="FERULOYL ESTERASE B-RELATED"/>
    <property type="match status" value="1"/>
</dbReference>
<dbReference type="AlphaFoldDB" id="C5CWJ5"/>
<dbReference type="KEGG" id="vap:Vapar_2115"/>
<keyword evidence="2" id="KW-0719">Serine esterase</keyword>
<dbReference type="SUPFAM" id="SSF53474">
    <property type="entry name" value="alpha/beta-Hydrolases"/>
    <property type="match status" value="1"/>
</dbReference>
<organism evidence="8">
    <name type="scientific">Variovorax paradoxus (strain S110)</name>
    <dbReference type="NCBI Taxonomy" id="543728"/>
    <lineage>
        <taxon>Bacteria</taxon>
        <taxon>Pseudomonadati</taxon>
        <taxon>Pseudomonadota</taxon>
        <taxon>Betaproteobacteria</taxon>
        <taxon>Burkholderiales</taxon>
        <taxon>Comamonadaceae</taxon>
        <taxon>Variovorax</taxon>
    </lineage>
</organism>
<dbReference type="HOGENOM" id="CLU_973013_0_0_4"/>
<dbReference type="GO" id="GO:0052689">
    <property type="term" value="F:carboxylic ester hydrolase activity"/>
    <property type="evidence" value="ECO:0007669"/>
    <property type="project" value="UniProtKB-KW"/>
</dbReference>
<dbReference type="EMBL" id="CP001635">
    <property type="protein sequence ID" value="ACS18750.1"/>
    <property type="molecule type" value="Genomic_DNA"/>
</dbReference>
<dbReference type="InterPro" id="IPR011118">
    <property type="entry name" value="Tannase/feruloyl_esterase"/>
</dbReference>
<accession>C5CWJ5</accession>
<dbReference type="PANTHER" id="PTHR33938">
    <property type="entry name" value="FERULOYL ESTERASE B-RELATED"/>
    <property type="match status" value="1"/>
</dbReference>
<keyword evidence="5" id="KW-0378">Hydrolase</keyword>